<evidence type="ECO:0000256" key="1">
    <source>
        <dbReference type="SAM" id="Phobius"/>
    </source>
</evidence>
<dbReference type="InterPro" id="IPR025441">
    <property type="entry name" value="DUF4181"/>
</dbReference>
<organism evidence="2 3">
    <name type="scientific">Rossellomorea vietnamensis</name>
    <dbReference type="NCBI Taxonomy" id="218284"/>
    <lineage>
        <taxon>Bacteria</taxon>
        <taxon>Bacillati</taxon>
        <taxon>Bacillota</taxon>
        <taxon>Bacilli</taxon>
        <taxon>Bacillales</taxon>
        <taxon>Bacillaceae</taxon>
        <taxon>Rossellomorea</taxon>
    </lineage>
</organism>
<feature type="transmembrane region" description="Helical" evidence="1">
    <location>
        <begin position="54"/>
        <end position="82"/>
    </location>
</feature>
<evidence type="ECO:0008006" key="4">
    <source>
        <dbReference type="Google" id="ProtNLM"/>
    </source>
</evidence>
<keyword evidence="1" id="KW-1133">Transmembrane helix</keyword>
<dbReference type="AlphaFoldDB" id="A0A0P6W5U5"/>
<dbReference type="PATRIC" id="fig|218284.4.peg.2822"/>
<dbReference type="EMBL" id="LIXZ01000004">
    <property type="protein sequence ID" value="KPL60286.1"/>
    <property type="molecule type" value="Genomic_DNA"/>
</dbReference>
<keyword evidence="1" id="KW-0472">Membrane</keyword>
<feature type="transmembrane region" description="Helical" evidence="1">
    <location>
        <begin position="94"/>
        <end position="115"/>
    </location>
</feature>
<protein>
    <recommendedName>
        <fullName evidence="4">DUF4181 domain-containing protein</fullName>
    </recommendedName>
</protein>
<keyword evidence="1" id="KW-0812">Transmembrane</keyword>
<evidence type="ECO:0000313" key="2">
    <source>
        <dbReference type="EMBL" id="KPL60286.1"/>
    </source>
</evidence>
<reference evidence="2 3" key="1">
    <citation type="submission" date="2015-08" db="EMBL/GenBank/DDBJ databases">
        <title>Draft Genome Sequence of Bacillus vietnamensis UCD-SED5.</title>
        <authorList>
            <person name="Lee R.D."/>
            <person name="Jospin G."/>
            <person name="Lang J.M."/>
            <person name="Coil D.A."/>
            <person name="Eisen J.A."/>
        </authorList>
    </citation>
    <scope>NUCLEOTIDE SEQUENCE [LARGE SCALE GENOMIC DNA]</scope>
    <source>
        <strain evidence="2 3">UCD-SED5</strain>
    </source>
</reference>
<evidence type="ECO:0000313" key="3">
    <source>
        <dbReference type="Proteomes" id="UP000050398"/>
    </source>
</evidence>
<dbReference type="RefSeq" id="WP_060671705.1">
    <property type="nucleotide sequence ID" value="NZ_LIXZ01000004.1"/>
</dbReference>
<sequence>MNIILNDIYQFILYIVVFILIFYVSEKTARKKWNIVRKPEAEEVDSLHKWGKRILWIFFFVTWVFFSSWLKSLLIIMVIGLFDAYMQWKSGEKEYIITLIGLVIFIVFITFGYSFHILSE</sequence>
<accession>A0A0P6W5U5</accession>
<proteinExistence type="predicted"/>
<dbReference type="Pfam" id="PF13789">
    <property type="entry name" value="DUF4181"/>
    <property type="match status" value="1"/>
</dbReference>
<name>A0A0P6W5U5_9BACI</name>
<dbReference type="Proteomes" id="UP000050398">
    <property type="component" value="Unassembled WGS sequence"/>
</dbReference>
<dbReference type="OrthoDB" id="2937263at2"/>
<gene>
    <name evidence="2" type="ORF">AM506_06625</name>
</gene>
<comment type="caution">
    <text evidence="2">The sequence shown here is derived from an EMBL/GenBank/DDBJ whole genome shotgun (WGS) entry which is preliminary data.</text>
</comment>
<feature type="transmembrane region" description="Helical" evidence="1">
    <location>
        <begin position="7"/>
        <end position="24"/>
    </location>
</feature>